<dbReference type="RefSeq" id="WP_114657555.1">
    <property type="nucleotide sequence ID" value="NZ_CP031194.1"/>
</dbReference>
<feature type="compositionally biased region" description="Low complexity" evidence="8">
    <location>
        <begin position="1"/>
        <end position="18"/>
    </location>
</feature>
<dbReference type="SUPFAM" id="SSF161098">
    <property type="entry name" value="MetI-like"/>
    <property type="match status" value="1"/>
</dbReference>
<feature type="domain" description="ABC transmembrane type-1" evidence="9">
    <location>
        <begin position="97"/>
        <end position="288"/>
    </location>
</feature>
<reference evidence="11" key="1">
    <citation type="submission" date="2018-07" db="EMBL/GenBank/DDBJ databases">
        <authorList>
            <person name="Zhao J."/>
        </authorList>
    </citation>
    <scope>NUCLEOTIDE SEQUENCE [LARGE SCALE GENOMIC DNA]</scope>
    <source>
        <strain evidence="11">GSSD-12</strain>
    </source>
</reference>
<sequence length="303" mass="33113">MTAAIAEKGAPAAPAPGTAQPPPVRGRRRRRERAFDEVPRWQIYLPLGLYLLFTLVPFYWMLLFSLRPAGSDSLVPWPMTFDHFAKVWNERAFSVFFQNSALIGVGTLICTTGVALAGGYALARFDFRIKQGFMLALLCSQFIPGALMLVPLFQIFKNLQLINSPLSVVIAETVFQLPLSIILISGFIRNVPYSLEEAAWVDGCSRLQAFRIVVLPMLRPGLIAVGSFAFVHSWNHFLFALMFLMDGDKQTIPVGLSTLIGADSVDFGALAAGGVISAVPVVIVFAFIQKWLISGFSAGAVKG</sequence>
<keyword evidence="5 7" id="KW-1133">Transmembrane helix</keyword>
<evidence type="ECO:0000256" key="4">
    <source>
        <dbReference type="ARBA" id="ARBA00022692"/>
    </source>
</evidence>
<dbReference type="InterPro" id="IPR050901">
    <property type="entry name" value="BP-dep_ABC_trans_perm"/>
</dbReference>
<evidence type="ECO:0000256" key="2">
    <source>
        <dbReference type="ARBA" id="ARBA00022448"/>
    </source>
</evidence>
<organism evidence="10 11">
    <name type="scientific">Streptomyces paludis</name>
    <dbReference type="NCBI Taxonomy" id="2282738"/>
    <lineage>
        <taxon>Bacteria</taxon>
        <taxon>Bacillati</taxon>
        <taxon>Actinomycetota</taxon>
        <taxon>Actinomycetes</taxon>
        <taxon>Kitasatosporales</taxon>
        <taxon>Streptomycetaceae</taxon>
        <taxon>Streptomyces</taxon>
    </lineage>
</organism>
<keyword evidence="2 7" id="KW-0813">Transport</keyword>
<dbReference type="CDD" id="cd06261">
    <property type="entry name" value="TM_PBP2"/>
    <property type="match status" value="1"/>
</dbReference>
<keyword evidence="11" id="KW-1185">Reference proteome</keyword>
<proteinExistence type="inferred from homology"/>
<dbReference type="EMBL" id="CP031194">
    <property type="protein sequence ID" value="AXG76375.1"/>
    <property type="molecule type" value="Genomic_DNA"/>
</dbReference>
<feature type="transmembrane region" description="Helical" evidence="7">
    <location>
        <begin position="265"/>
        <end position="288"/>
    </location>
</feature>
<gene>
    <name evidence="10" type="ORF">DVK44_00295</name>
</gene>
<keyword evidence="3" id="KW-1003">Cell membrane</keyword>
<dbReference type="Pfam" id="PF00528">
    <property type="entry name" value="BPD_transp_1"/>
    <property type="match status" value="1"/>
</dbReference>
<dbReference type="Gene3D" id="1.10.3720.10">
    <property type="entry name" value="MetI-like"/>
    <property type="match status" value="1"/>
</dbReference>
<dbReference type="GO" id="GO:0055085">
    <property type="term" value="P:transmembrane transport"/>
    <property type="evidence" value="ECO:0007669"/>
    <property type="project" value="InterPro"/>
</dbReference>
<dbReference type="PROSITE" id="PS50928">
    <property type="entry name" value="ABC_TM1"/>
    <property type="match status" value="1"/>
</dbReference>
<dbReference type="InterPro" id="IPR000515">
    <property type="entry name" value="MetI-like"/>
</dbReference>
<dbReference type="PANTHER" id="PTHR32243">
    <property type="entry name" value="MALTOSE TRANSPORT SYSTEM PERMEASE-RELATED"/>
    <property type="match status" value="1"/>
</dbReference>
<evidence type="ECO:0000256" key="8">
    <source>
        <dbReference type="SAM" id="MobiDB-lite"/>
    </source>
</evidence>
<evidence type="ECO:0000256" key="7">
    <source>
        <dbReference type="RuleBase" id="RU363032"/>
    </source>
</evidence>
<dbReference type="PANTHER" id="PTHR32243:SF18">
    <property type="entry name" value="INNER MEMBRANE ABC TRANSPORTER PERMEASE PROTEIN YCJP"/>
    <property type="match status" value="1"/>
</dbReference>
<accession>A0A345HI51</accession>
<evidence type="ECO:0000256" key="1">
    <source>
        <dbReference type="ARBA" id="ARBA00004651"/>
    </source>
</evidence>
<protein>
    <submittedName>
        <fullName evidence="10">Carbohydrate ABC transporter permease</fullName>
    </submittedName>
</protein>
<feature type="transmembrane region" description="Helical" evidence="7">
    <location>
        <begin position="135"/>
        <end position="156"/>
    </location>
</feature>
<dbReference type="KEGG" id="spad:DVK44_00295"/>
<evidence type="ECO:0000313" key="11">
    <source>
        <dbReference type="Proteomes" id="UP000253868"/>
    </source>
</evidence>
<name>A0A345HI51_9ACTN</name>
<evidence type="ECO:0000256" key="3">
    <source>
        <dbReference type="ARBA" id="ARBA00022475"/>
    </source>
</evidence>
<dbReference type="AlphaFoldDB" id="A0A345HI51"/>
<evidence type="ECO:0000313" key="10">
    <source>
        <dbReference type="EMBL" id="AXG76375.1"/>
    </source>
</evidence>
<feature type="transmembrane region" description="Helical" evidence="7">
    <location>
        <begin position="43"/>
        <end position="62"/>
    </location>
</feature>
<feature type="region of interest" description="Disordered" evidence="8">
    <location>
        <begin position="1"/>
        <end position="29"/>
    </location>
</feature>
<dbReference type="GO" id="GO:0005886">
    <property type="term" value="C:plasma membrane"/>
    <property type="evidence" value="ECO:0007669"/>
    <property type="project" value="UniProtKB-SubCell"/>
</dbReference>
<evidence type="ECO:0000259" key="9">
    <source>
        <dbReference type="PROSITE" id="PS50928"/>
    </source>
</evidence>
<evidence type="ECO:0000256" key="5">
    <source>
        <dbReference type="ARBA" id="ARBA00022989"/>
    </source>
</evidence>
<comment type="similarity">
    <text evidence="7">Belongs to the binding-protein-dependent transport system permease family.</text>
</comment>
<dbReference type="OrthoDB" id="9794684at2"/>
<dbReference type="Proteomes" id="UP000253868">
    <property type="component" value="Chromosome"/>
</dbReference>
<keyword evidence="4 7" id="KW-0812">Transmembrane</keyword>
<keyword evidence="6 7" id="KW-0472">Membrane</keyword>
<feature type="transmembrane region" description="Helical" evidence="7">
    <location>
        <begin position="168"/>
        <end position="188"/>
    </location>
</feature>
<evidence type="ECO:0000256" key="6">
    <source>
        <dbReference type="ARBA" id="ARBA00023136"/>
    </source>
</evidence>
<comment type="subcellular location">
    <subcellularLocation>
        <location evidence="1 7">Cell membrane</location>
        <topology evidence="1 7">Multi-pass membrane protein</topology>
    </subcellularLocation>
</comment>
<feature type="transmembrane region" description="Helical" evidence="7">
    <location>
        <begin position="101"/>
        <end position="123"/>
    </location>
</feature>
<dbReference type="InterPro" id="IPR035906">
    <property type="entry name" value="MetI-like_sf"/>
</dbReference>